<dbReference type="RefSeq" id="WP_337335056.1">
    <property type="nucleotide sequence ID" value="NZ_JBBDHC010000007.1"/>
</dbReference>
<keyword evidence="1" id="KW-0732">Signal</keyword>
<evidence type="ECO:0000313" key="4">
    <source>
        <dbReference type="Proteomes" id="UP001364472"/>
    </source>
</evidence>
<dbReference type="Pfam" id="PF03886">
    <property type="entry name" value="ABC_trans_aux"/>
    <property type="match status" value="1"/>
</dbReference>
<protein>
    <submittedName>
        <fullName evidence="3">ABC-type transport auxiliary lipoprotein family protein</fullName>
    </submittedName>
</protein>
<dbReference type="Proteomes" id="UP001364472">
    <property type="component" value="Unassembled WGS sequence"/>
</dbReference>
<accession>A0AAW9R031</accession>
<feature type="domain" description="ABC-type transport auxiliary lipoprotein component" evidence="2">
    <location>
        <begin position="30"/>
        <end position="188"/>
    </location>
</feature>
<dbReference type="InterPro" id="IPR005586">
    <property type="entry name" value="ABC_trans_aux"/>
</dbReference>
<evidence type="ECO:0000256" key="1">
    <source>
        <dbReference type="SAM" id="SignalP"/>
    </source>
</evidence>
<dbReference type="SUPFAM" id="SSF159594">
    <property type="entry name" value="XCC0632-like"/>
    <property type="match status" value="1"/>
</dbReference>
<proteinExistence type="predicted"/>
<name>A0AAW9R031_9GAMM</name>
<organism evidence="3 4">
    <name type="scientific">Denitratimonas tolerans</name>
    <dbReference type="NCBI Taxonomy" id="1338420"/>
    <lineage>
        <taxon>Bacteria</taxon>
        <taxon>Pseudomonadati</taxon>
        <taxon>Pseudomonadota</taxon>
        <taxon>Gammaproteobacteria</taxon>
        <taxon>Lysobacterales</taxon>
        <taxon>Lysobacteraceae</taxon>
        <taxon>Denitratimonas</taxon>
    </lineage>
</organism>
<evidence type="ECO:0000259" key="2">
    <source>
        <dbReference type="Pfam" id="PF03886"/>
    </source>
</evidence>
<reference evidence="3 4" key="1">
    <citation type="journal article" date="2016" name="Antonie Van Leeuwenhoek">
        <title>Denitratimonas tolerans gen. nov., sp. nov., a denitrifying bacterium isolated from a bioreactor for tannery wastewater treatment.</title>
        <authorList>
            <person name="Han S.I."/>
            <person name="Kim J.O."/>
            <person name="Lee Y.R."/>
            <person name="Ekpeghere K.I."/>
            <person name="Koh S.C."/>
            <person name="Whang K.S."/>
        </authorList>
    </citation>
    <scope>NUCLEOTIDE SEQUENCE [LARGE SCALE GENOMIC DNA]</scope>
    <source>
        <strain evidence="3 4">KACC 17565</strain>
    </source>
</reference>
<dbReference type="EMBL" id="JBBDHC010000007">
    <property type="protein sequence ID" value="MEJ1249340.1"/>
    <property type="molecule type" value="Genomic_DNA"/>
</dbReference>
<evidence type="ECO:0000313" key="3">
    <source>
        <dbReference type="EMBL" id="MEJ1249340.1"/>
    </source>
</evidence>
<dbReference type="AlphaFoldDB" id="A0AAW9R031"/>
<dbReference type="PROSITE" id="PS51257">
    <property type="entry name" value="PROKAR_LIPOPROTEIN"/>
    <property type="match status" value="1"/>
</dbReference>
<comment type="caution">
    <text evidence="3">The sequence shown here is derived from an EMBL/GenBank/DDBJ whole genome shotgun (WGS) entry which is preliminary data.</text>
</comment>
<feature type="signal peptide" evidence="1">
    <location>
        <begin position="1"/>
        <end position="24"/>
    </location>
</feature>
<keyword evidence="3" id="KW-0449">Lipoprotein</keyword>
<gene>
    <name evidence="3" type="ORF">WB794_06600</name>
</gene>
<keyword evidence="4" id="KW-1185">Reference proteome</keyword>
<dbReference type="Gene3D" id="3.40.50.10610">
    <property type="entry name" value="ABC-type transport auxiliary lipoprotein component"/>
    <property type="match status" value="1"/>
</dbReference>
<sequence length="213" mass="23693">MNRCIPLVLLLAALLAGCAGVPSAPETTWYRLPEPVPRERLDAPLVELPIVVETFTADGLYSDQALIYTLDAQADRLRAYHYQLWIDPPVRLLQRRLVADLRASGIARVVTDRLPTRLEVLRVHGRIARLDRVRTDTGWEVAVSLVLRAEPPGGGRPWVIGEYHRQLPAAGDRVADSVRAYGQALDQIHGEFIADLAERARRAAAGNDAVRMR</sequence>
<feature type="chain" id="PRO_5043510952" evidence="1">
    <location>
        <begin position="25"/>
        <end position="213"/>
    </location>
</feature>